<dbReference type="AlphaFoldDB" id="A0AA39WSW3"/>
<evidence type="ECO:0000313" key="3">
    <source>
        <dbReference type="Proteomes" id="UP001175000"/>
    </source>
</evidence>
<protein>
    <submittedName>
        <fullName evidence="2">Uncharacterized protein</fullName>
    </submittedName>
</protein>
<dbReference type="Proteomes" id="UP001175000">
    <property type="component" value="Unassembled WGS sequence"/>
</dbReference>
<feature type="compositionally biased region" description="Polar residues" evidence="1">
    <location>
        <begin position="292"/>
        <end position="301"/>
    </location>
</feature>
<sequence length="301" mass="33326">MSSRAQESAMGDRFIASWHEASRVGRLVWGEASRVANTLNRIRIVATSPQAPIDDGWEVIEGKDVEGPEDSEPKRKSAKRTPNTQGTQLAGQSIVSTFQTNISDEEAVRNYRDVEKELKRAIVQGNTEAERRLRNELSKRRHDVWEKDKALWTTASTHGGRRASEGVDYFDAPDDVSPRMEETKAPLAQPMPLDASEKNAFKPLPMDSDGFAEVTEVSGRKKVPPSKKRKPEGLSSHPAPSNAPEKGAVKPQNTDSKITESSEQFLGQHSLISPGNIRLPEDETSEDEAPQYQGQNDNAEK</sequence>
<organism evidence="2 3">
    <name type="scientific">Immersiella caudata</name>
    <dbReference type="NCBI Taxonomy" id="314043"/>
    <lineage>
        <taxon>Eukaryota</taxon>
        <taxon>Fungi</taxon>
        <taxon>Dikarya</taxon>
        <taxon>Ascomycota</taxon>
        <taxon>Pezizomycotina</taxon>
        <taxon>Sordariomycetes</taxon>
        <taxon>Sordariomycetidae</taxon>
        <taxon>Sordariales</taxon>
        <taxon>Lasiosphaeriaceae</taxon>
        <taxon>Immersiella</taxon>
    </lineage>
</organism>
<gene>
    <name evidence="2" type="ORF">B0T14DRAFT_604375</name>
</gene>
<feature type="compositionally biased region" description="Polar residues" evidence="1">
    <location>
        <begin position="251"/>
        <end position="273"/>
    </location>
</feature>
<comment type="caution">
    <text evidence="2">The sequence shown here is derived from an EMBL/GenBank/DDBJ whole genome shotgun (WGS) entry which is preliminary data.</text>
</comment>
<feature type="region of interest" description="Disordered" evidence="1">
    <location>
        <begin position="156"/>
        <end position="301"/>
    </location>
</feature>
<reference evidence="2" key="1">
    <citation type="submission" date="2023-06" db="EMBL/GenBank/DDBJ databases">
        <title>Genome-scale phylogeny and comparative genomics of the fungal order Sordariales.</title>
        <authorList>
            <consortium name="Lawrence Berkeley National Laboratory"/>
            <person name="Hensen N."/>
            <person name="Bonometti L."/>
            <person name="Westerberg I."/>
            <person name="Brannstrom I.O."/>
            <person name="Guillou S."/>
            <person name="Cros-Aarteil S."/>
            <person name="Calhoun S."/>
            <person name="Haridas S."/>
            <person name="Kuo A."/>
            <person name="Mondo S."/>
            <person name="Pangilinan J."/>
            <person name="Riley R."/>
            <person name="Labutti K."/>
            <person name="Andreopoulos B."/>
            <person name="Lipzen A."/>
            <person name="Chen C."/>
            <person name="Yanf M."/>
            <person name="Daum C."/>
            <person name="Ng V."/>
            <person name="Clum A."/>
            <person name="Steindorff A."/>
            <person name="Ohm R."/>
            <person name="Martin F."/>
            <person name="Silar P."/>
            <person name="Natvig D."/>
            <person name="Lalanne C."/>
            <person name="Gautier V."/>
            <person name="Ament-Velasquez S.L."/>
            <person name="Kruys A."/>
            <person name="Hutchinson M.I."/>
            <person name="Powell A.J."/>
            <person name="Barry K."/>
            <person name="Miller A.N."/>
            <person name="Grigoriev I.V."/>
            <person name="Debuchy R."/>
            <person name="Gladieux P."/>
            <person name="Thoren M.H."/>
            <person name="Johannesson H."/>
        </authorList>
    </citation>
    <scope>NUCLEOTIDE SEQUENCE</scope>
    <source>
        <strain evidence="2">CBS 606.72</strain>
    </source>
</reference>
<feature type="region of interest" description="Disordered" evidence="1">
    <location>
        <begin position="57"/>
        <end position="91"/>
    </location>
</feature>
<keyword evidence="3" id="KW-1185">Reference proteome</keyword>
<accession>A0AA39WSW3</accession>
<feature type="compositionally biased region" description="Basic residues" evidence="1">
    <location>
        <begin position="220"/>
        <end position="230"/>
    </location>
</feature>
<name>A0AA39WSW3_9PEZI</name>
<proteinExistence type="predicted"/>
<evidence type="ECO:0000313" key="2">
    <source>
        <dbReference type="EMBL" id="KAK0620862.1"/>
    </source>
</evidence>
<feature type="compositionally biased region" description="Polar residues" evidence="1">
    <location>
        <begin position="80"/>
        <end position="91"/>
    </location>
</feature>
<evidence type="ECO:0000256" key="1">
    <source>
        <dbReference type="SAM" id="MobiDB-lite"/>
    </source>
</evidence>
<dbReference type="EMBL" id="JAULSU010000004">
    <property type="protein sequence ID" value="KAK0620862.1"/>
    <property type="molecule type" value="Genomic_DNA"/>
</dbReference>
<feature type="compositionally biased region" description="Basic and acidic residues" evidence="1">
    <location>
        <begin position="60"/>
        <end position="75"/>
    </location>
</feature>